<accession>A0A8T8SH57</accession>
<evidence type="ECO:0000256" key="2">
    <source>
        <dbReference type="SAM" id="MobiDB-lite"/>
    </source>
</evidence>
<reference evidence="3" key="1">
    <citation type="submission" date="2016-04" db="EMBL/GenBank/DDBJ databases">
        <authorList>
            <person name="Nguyen H.D."/>
            <person name="Samba Siva P."/>
            <person name="Cullis J."/>
            <person name="Levesque C.A."/>
            <person name="Hambleton S."/>
        </authorList>
    </citation>
    <scope>NUCLEOTIDE SEQUENCE</scope>
    <source>
        <strain evidence="3">DAOMC 236416</strain>
    </source>
</reference>
<feature type="region of interest" description="Disordered" evidence="2">
    <location>
        <begin position="208"/>
        <end position="229"/>
    </location>
</feature>
<dbReference type="EMBL" id="LWDF02001093">
    <property type="protein sequence ID" value="KAE8240414.1"/>
    <property type="molecule type" value="Genomic_DNA"/>
</dbReference>
<evidence type="ECO:0000256" key="1">
    <source>
        <dbReference type="SAM" id="Coils"/>
    </source>
</evidence>
<keyword evidence="4" id="KW-1185">Reference proteome</keyword>
<keyword evidence="1" id="KW-0175">Coiled coil</keyword>
<gene>
    <name evidence="3" type="ORF">A4X13_0g7820</name>
</gene>
<dbReference type="InterPro" id="IPR027417">
    <property type="entry name" value="P-loop_NTPase"/>
</dbReference>
<dbReference type="Proteomes" id="UP000077521">
    <property type="component" value="Unassembled WGS sequence"/>
</dbReference>
<dbReference type="AlphaFoldDB" id="A0A8T8SH57"/>
<organism evidence="3 4">
    <name type="scientific">Tilletia indica</name>
    <dbReference type="NCBI Taxonomy" id="43049"/>
    <lineage>
        <taxon>Eukaryota</taxon>
        <taxon>Fungi</taxon>
        <taxon>Dikarya</taxon>
        <taxon>Basidiomycota</taxon>
        <taxon>Ustilaginomycotina</taxon>
        <taxon>Exobasidiomycetes</taxon>
        <taxon>Tilletiales</taxon>
        <taxon>Tilletiaceae</taxon>
        <taxon>Tilletia</taxon>
    </lineage>
</organism>
<proteinExistence type="predicted"/>
<feature type="coiled-coil region" evidence="1">
    <location>
        <begin position="178"/>
        <end position="205"/>
    </location>
</feature>
<feature type="compositionally biased region" description="Polar residues" evidence="2">
    <location>
        <begin position="217"/>
        <end position="228"/>
    </location>
</feature>
<sequence>MHATVARAVRRDRKGNGCYRWALGCTLTGMSDAERFSYRRSSSLCGYNSTSTRPEGCPKTVVATHFHEAFHPAILPDSLPEVMFTDGSANHGSVRTSGDEMVFLFRLAPGLSLTSNAAHLARVFLVPEDVVQRAEHVAELACTYNLAVLLLQDDATSSEVSRTSHVGRADSQAMSEAGKAAQLRLQEGQAKVEAAERRMRALLERELVEEQPDDDSMTNSGASGSTPANVVRRGLAQIMSV</sequence>
<name>A0A8T8SH57_9BASI</name>
<protein>
    <submittedName>
        <fullName evidence="3">Uncharacterized protein</fullName>
    </submittedName>
</protein>
<comment type="caution">
    <text evidence="3">The sequence shown here is derived from an EMBL/GenBank/DDBJ whole genome shotgun (WGS) entry which is preliminary data.</text>
</comment>
<reference evidence="3" key="2">
    <citation type="journal article" date="2019" name="IMA Fungus">
        <title>Genome sequencing and comparison of five Tilletia species to identify candidate genes for the detection of regulated species infecting wheat.</title>
        <authorList>
            <person name="Nguyen H.D.T."/>
            <person name="Sultana T."/>
            <person name="Kesanakurti P."/>
            <person name="Hambleton S."/>
        </authorList>
    </citation>
    <scope>NUCLEOTIDE SEQUENCE</scope>
    <source>
        <strain evidence="3">DAOMC 236416</strain>
    </source>
</reference>
<evidence type="ECO:0000313" key="3">
    <source>
        <dbReference type="EMBL" id="KAE8240414.1"/>
    </source>
</evidence>
<evidence type="ECO:0000313" key="4">
    <source>
        <dbReference type="Proteomes" id="UP000077521"/>
    </source>
</evidence>
<dbReference type="Gene3D" id="3.40.50.300">
    <property type="entry name" value="P-loop containing nucleotide triphosphate hydrolases"/>
    <property type="match status" value="1"/>
</dbReference>